<comment type="similarity">
    <text evidence="3">Belongs to the MoxR family.</text>
</comment>
<evidence type="ECO:0000256" key="1">
    <source>
        <dbReference type="ARBA" id="ARBA00022741"/>
    </source>
</evidence>
<dbReference type="InterPro" id="IPR027417">
    <property type="entry name" value="P-loop_NTPase"/>
</dbReference>
<dbReference type="FunFam" id="3.40.50.300:FF:000640">
    <property type="entry name" value="MoxR family ATPase"/>
    <property type="match status" value="1"/>
</dbReference>
<dbReference type="Pfam" id="PF17863">
    <property type="entry name" value="AAA_lid_2"/>
    <property type="match status" value="1"/>
</dbReference>
<dbReference type="GO" id="GO:0016887">
    <property type="term" value="F:ATP hydrolysis activity"/>
    <property type="evidence" value="ECO:0007669"/>
    <property type="project" value="InterPro"/>
</dbReference>
<keyword evidence="7" id="KW-1185">Reference proteome</keyword>
<dbReference type="PaxDb" id="243230-DR_0918"/>
<dbReference type="PIRSF" id="PIRSF002849">
    <property type="entry name" value="AAA_ATPase_chaperone_MoxR_prd"/>
    <property type="match status" value="1"/>
</dbReference>
<dbReference type="EMBL" id="AE000513">
    <property type="protein sequence ID" value="AAF10492.1"/>
    <property type="molecule type" value="Genomic_DNA"/>
</dbReference>
<dbReference type="GeneID" id="69517161"/>
<proteinExistence type="inferred from homology"/>
<dbReference type="KEGG" id="dra:DR_0918"/>
<dbReference type="FunCoup" id="Q9RVV4">
    <property type="interactions" value="373"/>
</dbReference>
<sequence length="354" mass="37435">MTAPTPTAPGLTPAPQTQPFAAEIIANVARVLVGKEDVTRLALAAILAGGHVLLEDAPGTGKTVLARALAASLGLDFRRVQFTPDLLPSDVTGVSVFRPATGTFEFVPGPIFTGILLADEINRATPKTQSALLEAMGEGQVSESGVTHRLPQPFVVIATQNPVEHEGTYRLPEAQLDRFLLRLSVGYPSLEQEVEMLARLQERHPLQDLRAVAAPADLLAAQAQVQQVTVSSDVRRYLAALAARSRQHPQVTLGGGPRASLALQGVAQALAWTQGRTFVTPDDVQQAAPGVLAHRLSLGIEARMQGLSAADVVREVLAAEPVPVEKGPGERDMGERGTGERGPSERNTAEVRGA</sequence>
<dbReference type="InParanoid" id="Q9RVV4"/>
<dbReference type="PIR" id="D75460">
    <property type="entry name" value="D75460"/>
</dbReference>
<feature type="compositionally biased region" description="Basic and acidic residues" evidence="4">
    <location>
        <begin position="327"/>
        <end position="354"/>
    </location>
</feature>
<dbReference type="PATRIC" id="fig|243230.17.peg.1105"/>
<keyword evidence="2" id="KW-0067">ATP-binding</keyword>
<dbReference type="AlphaFoldDB" id="Q9RVV4"/>
<dbReference type="Gene3D" id="3.40.50.300">
    <property type="entry name" value="P-loop containing nucleotide triphosphate hydrolases"/>
    <property type="match status" value="1"/>
</dbReference>
<dbReference type="SMART" id="SM00382">
    <property type="entry name" value="AAA"/>
    <property type="match status" value="1"/>
</dbReference>
<keyword evidence="1" id="KW-0547">Nucleotide-binding</keyword>
<evidence type="ECO:0000313" key="6">
    <source>
        <dbReference type="EMBL" id="AAF10492.1"/>
    </source>
</evidence>
<feature type="domain" description="AAA+ ATPase" evidence="5">
    <location>
        <begin position="48"/>
        <end position="189"/>
    </location>
</feature>
<dbReference type="RefSeq" id="WP_010887563.1">
    <property type="nucleotide sequence ID" value="NC_001263.1"/>
</dbReference>
<dbReference type="CDD" id="cd00009">
    <property type="entry name" value="AAA"/>
    <property type="match status" value="1"/>
</dbReference>
<dbReference type="InterPro" id="IPR041628">
    <property type="entry name" value="ChlI/MoxR_AAA_lid"/>
</dbReference>
<dbReference type="InterPro" id="IPR003593">
    <property type="entry name" value="AAA+_ATPase"/>
</dbReference>
<evidence type="ECO:0000259" key="5">
    <source>
        <dbReference type="SMART" id="SM00382"/>
    </source>
</evidence>
<evidence type="ECO:0000256" key="2">
    <source>
        <dbReference type="ARBA" id="ARBA00022840"/>
    </source>
</evidence>
<dbReference type="Pfam" id="PF07726">
    <property type="entry name" value="AAA_3"/>
    <property type="match status" value="1"/>
</dbReference>
<dbReference type="EnsemblBacteria" id="AAF10492">
    <property type="protein sequence ID" value="AAF10492"/>
    <property type="gene ID" value="DR_0918"/>
</dbReference>
<dbReference type="PANTHER" id="PTHR42759:SF5">
    <property type="entry name" value="METHANOL DEHYDROGENASE REGULATOR"/>
    <property type="match status" value="1"/>
</dbReference>
<gene>
    <name evidence="6" type="ordered locus">DR_0918</name>
</gene>
<evidence type="ECO:0000256" key="4">
    <source>
        <dbReference type="SAM" id="MobiDB-lite"/>
    </source>
</evidence>
<organism evidence="6 7">
    <name type="scientific">Deinococcus radiodurans (strain ATCC 13939 / DSM 20539 / JCM 16871 / CCUG 27074 / LMG 4051 / NBRC 15346 / NCIMB 9279 / VKM B-1422 / R1)</name>
    <dbReference type="NCBI Taxonomy" id="243230"/>
    <lineage>
        <taxon>Bacteria</taxon>
        <taxon>Thermotogati</taxon>
        <taxon>Deinococcota</taxon>
        <taxon>Deinococci</taxon>
        <taxon>Deinococcales</taxon>
        <taxon>Deinococcaceae</taxon>
        <taxon>Deinococcus</taxon>
    </lineage>
</organism>
<dbReference type="STRING" id="243230.DR_0918"/>
<dbReference type="OrthoDB" id="9808397at2"/>
<evidence type="ECO:0000256" key="3">
    <source>
        <dbReference type="ARBA" id="ARBA00061607"/>
    </source>
</evidence>
<dbReference type="PANTHER" id="PTHR42759">
    <property type="entry name" value="MOXR FAMILY PROTEIN"/>
    <property type="match status" value="1"/>
</dbReference>
<accession>Q9RVV4</accession>
<reference evidence="6 7" key="1">
    <citation type="journal article" date="1999" name="Science">
        <title>Genome sequence of the radioresistant bacterium Deinococcus radiodurans R1.</title>
        <authorList>
            <person name="White O."/>
            <person name="Eisen J.A."/>
            <person name="Heidelberg J.F."/>
            <person name="Hickey E.K."/>
            <person name="Peterson J.D."/>
            <person name="Dodson R.J."/>
            <person name="Haft D.H."/>
            <person name="Gwinn M.L."/>
            <person name="Nelson W.C."/>
            <person name="Richardson D.L."/>
            <person name="Moffat K.S."/>
            <person name="Qin H."/>
            <person name="Jiang L."/>
            <person name="Pamphile W."/>
            <person name="Crosby M."/>
            <person name="Shen M."/>
            <person name="Vamathevan J.J."/>
            <person name="Lam P."/>
            <person name="McDonald L."/>
            <person name="Utterback T."/>
            <person name="Zalewski C."/>
            <person name="Makarova K.S."/>
            <person name="Aravind L."/>
            <person name="Daly M.J."/>
            <person name="Minton K.W."/>
            <person name="Fleischmann R.D."/>
            <person name="Ketchum K.A."/>
            <person name="Nelson K.E."/>
            <person name="Salzberg S."/>
            <person name="Smith H.O."/>
            <person name="Venter J.C."/>
            <person name="Fraser C.M."/>
        </authorList>
    </citation>
    <scope>NUCLEOTIDE SEQUENCE [LARGE SCALE GENOMIC DNA]</scope>
    <source>
        <strain evidence="7">ATCC 13939 / DSM 20539 / JCM 16871 / LMG 4051 / NBRC 15346 / NCIMB 9279 / R1 / VKM B-1422</strain>
    </source>
</reference>
<evidence type="ECO:0000313" key="7">
    <source>
        <dbReference type="Proteomes" id="UP000002524"/>
    </source>
</evidence>
<dbReference type="InterPro" id="IPR050764">
    <property type="entry name" value="CbbQ/NirQ/NorQ/GpvN"/>
</dbReference>
<dbReference type="eggNOG" id="COG0714">
    <property type="taxonomic scope" value="Bacteria"/>
</dbReference>
<protein>
    <submittedName>
        <fullName evidence="6">MoxR-related protein</fullName>
    </submittedName>
</protein>
<dbReference type="GO" id="GO:0005524">
    <property type="term" value="F:ATP binding"/>
    <property type="evidence" value="ECO:0007669"/>
    <property type="project" value="UniProtKB-KW"/>
</dbReference>
<name>Q9RVV4_DEIRA</name>
<dbReference type="Proteomes" id="UP000002524">
    <property type="component" value="Chromosome 1"/>
</dbReference>
<feature type="region of interest" description="Disordered" evidence="4">
    <location>
        <begin position="320"/>
        <end position="354"/>
    </location>
</feature>
<dbReference type="Gene3D" id="1.10.8.80">
    <property type="entry name" value="Magnesium chelatase subunit I, C-Terminal domain"/>
    <property type="match status" value="1"/>
</dbReference>
<dbReference type="HOGENOM" id="CLU_034716_2_0_0"/>
<dbReference type="SUPFAM" id="SSF52540">
    <property type="entry name" value="P-loop containing nucleoside triphosphate hydrolases"/>
    <property type="match status" value="1"/>
</dbReference>
<dbReference type="InterPro" id="IPR011703">
    <property type="entry name" value="ATPase_AAA-3"/>
</dbReference>